<proteinExistence type="predicted"/>
<evidence type="ECO:0000313" key="1">
    <source>
        <dbReference type="EMBL" id="MEQ2238803.1"/>
    </source>
</evidence>
<accession>A0ABV0U0V1</accession>
<dbReference type="Proteomes" id="UP001482620">
    <property type="component" value="Unassembled WGS sequence"/>
</dbReference>
<gene>
    <name evidence="1" type="ORF">ILYODFUR_037063</name>
</gene>
<name>A0ABV0U0V1_9TELE</name>
<sequence>MSMEDLSIQSYIFEPRPKERAKGRILLLSNEWNVLVGRRRLFVELTGDKDRENAQAHSSSYASGDCGTVCNQAETPKCPNYRTLLAVRPLGVPRPFFPRSDTTVYNTFS</sequence>
<protein>
    <submittedName>
        <fullName evidence="1">Uncharacterized protein</fullName>
    </submittedName>
</protein>
<reference evidence="1 2" key="1">
    <citation type="submission" date="2021-06" db="EMBL/GenBank/DDBJ databases">
        <authorList>
            <person name="Palmer J.M."/>
        </authorList>
    </citation>
    <scope>NUCLEOTIDE SEQUENCE [LARGE SCALE GENOMIC DNA]</scope>
    <source>
        <strain evidence="2">if_2019</strain>
        <tissue evidence="1">Muscle</tissue>
    </source>
</reference>
<comment type="caution">
    <text evidence="1">The sequence shown here is derived from an EMBL/GenBank/DDBJ whole genome shotgun (WGS) entry which is preliminary data.</text>
</comment>
<dbReference type="EMBL" id="JAHRIQ010054248">
    <property type="protein sequence ID" value="MEQ2238803.1"/>
    <property type="molecule type" value="Genomic_DNA"/>
</dbReference>
<keyword evidence="2" id="KW-1185">Reference proteome</keyword>
<evidence type="ECO:0000313" key="2">
    <source>
        <dbReference type="Proteomes" id="UP001482620"/>
    </source>
</evidence>
<organism evidence="1 2">
    <name type="scientific">Ilyodon furcidens</name>
    <name type="common">goldbreast splitfin</name>
    <dbReference type="NCBI Taxonomy" id="33524"/>
    <lineage>
        <taxon>Eukaryota</taxon>
        <taxon>Metazoa</taxon>
        <taxon>Chordata</taxon>
        <taxon>Craniata</taxon>
        <taxon>Vertebrata</taxon>
        <taxon>Euteleostomi</taxon>
        <taxon>Actinopterygii</taxon>
        <taxon>Neopterygii</taxon>
        <taxon>Teleostei</taxon>
        <taxon>Neoteleostei</taxon>
        <taxon>Acanthomorphata</taxon>
        <taxon>Ovalentaria</taxon>
        <taxon>Atherinomorphae</taxon>
        <taxon>Cyprinodontiformes</taxon>
        <taxon>Goodeidae</taxon>
        <taxon>Ilyodon</taxon>
    </lineage>
</organism>